<dbReference type="InterPro" id="IPR055012">
    <property type="entry name" value="Tag1_N"/>
</dbReference>
<evidence type="ECO:0000259" key="2">
    <source>
        <dbReference type="Pfam" id="PF20775"/>
    </source>
</evidence>
<feature type="transmembrane region" description="Helical" evidence="1">
    <location>
        <begin position="12"/>
        <end position="36"/>
    </location>
</feature>
<evidence type="ECO:0000313" key="4">
    <source>
        <dbReference type="Proteomes" id="UP000000314"/>
    </source>
</evidence>
<keyword evidence="1" id="KW-1133">Transmembrane helix</keyword>
<protein>
    <recommendedName>
        <fullName evidence="2">Tag1 N-terminal domain-containing protein</fullName>
    </recommendedName>
</protein>
<dbReference type="AlphaFoldDB" id="C4R139"/>
<keyword evidence="4" id="KW-1185">Reference proteome</keyword>
<sequence length="199" mass="22535">MPRVYKRPRRRIASTILKYLTIFATIASLSVFFIGVPSKIFASEKLDHLFIFKTKDVSVAGIDLGSGTVNLTVSGTVVKNYTYSNPFLVKTSHLVKEVNVQTSEIELFGDVERSVTKLGKAQVQPFELNVEYGKEQDIQWIVTVKPKVRKMISIIEKLVDDPDASLRLRGDTLVKLSLFNGYLPLFRFKIYLDETISID</sequence>
<evidence type="ECO:0000256" key="1">
    <source>
        <dbReference type="SAM" id="Phobius"/>
    </source>
</evidence>
<dbReference type="OrthoDB" id="5596576at2759"/>
<evidence type="ECO:0000313" key="3">
    <source>
        <dbReference type="EMBL" id="CAY69213.1"/>
    </source>
</evidence>
<name>C4R139_KOMPG</name>
<dbReference type="Pfam" id="PF20775">
    <property type="entry name" value="Tag1_N"/>
    <property type="match status" value="1"/>
</dbReference>
<organism evidence="3 4">
    <name type="scientific">Komagataella phaffii (strain GS115 / ATCC 20864)</name>
    <name type="common">Yeast</name>
    <name type="synonym">Pichia pastoris</name>
    <dbReference type="NCBI Taxonomy" id="644223"/>
    <lineage>
        <taxon>Eukaryota</taxon>
        <taxon>Fungi</taxon>
        <taxon>Dikarya</taxon>
        <taxon>Ascomycota</taxon>
        <taxon>Saccharomycotina</taxon>
        <taxon>Pichiomycetes</taxon>
        <taxon>Pichiales</taxon>
        <taxon>Pichiaceae</taxon>
        <taxon>Komagataella</taxon>
    </lineage>
</organism>
<keyword evidence="1" id="KW-0812">Transmembrane</keyword>
<keyword evidence="1" id="KW-0472">Membrane</keyword>
<dbReference type="InParanoid" id="C4R139"/>
<gene>
    <name evidence="3" type="ordered locus">PAS_chr2-1_0578</name>
</gene>
<dbReference type="KEGG" id="ppa:PAS_chr2-1_0578"/>
<reference evidence="3 4" key="1">
    <citation type="journal article" date="2009" name="Nat. Biotechnol.">
        <title>Genome sequence of the recombinant protein production host Pichia pastoris.</title>
        <authorList>
            <person name="De Schutter K."/>
            <person name="Lin Y.C."/>
            <person name="Tiels P."/>
            <person name="Van Hecke A."/>
            <person name="Glinka S."/>
            <person name="Weber-Lehmann J."/>
            <person name="Rouze P."/>
            <person name="Van de Peer Y."/>
            <person name="Callewaert N."/>
        </authorList>
    </citation>
    <scope>NUCLEOTIDE SEQUENCE [LARGE SCALE GENOMIC DNA]</scope>
    <source>
        <strain evidence="4">GS115 / ATCC 20864</strain>
    </source>
</reference>
<dbReference type="STRING" id="644223.C4R139"/>
<feature type="domain" description="Tag1 N-terminal" evidence="2">
    <location>
        <begin position="91"/>
        <end position="189"/>
    </location>
</feature>
<dbReference type="Proteomes" id="UP000000314">
    <property type="component" value="Chromosome 2"/>
</dbReference>
<dbReference type="RefSeq" id="XP_002491493.1">
    <property type="nucleotide sequence ID" value="XM_002491448.1"/>
</dbReference>
<accession>C4R139</accession>
<dbReference type="OMA" id="QWIVTVK"/>
<dbReference type="GeneID" id="8198015"/>
<dbReference type="EMBL" id="FN392320">
    <property type="protein sequence ID" value="CAY69213.1"/>
    <property type="molecule type" value="Genomic_DNA"/>
</dbReference>
<dbReference type="HOGENOM" id="CLU_1372654_0_0_1"/>
<proteinExistence type="predicted"/>